<dbReference type="AlphaFoldDB" id="A0A1I4M361"/>
<dbReference type="RefSeq" id="WP_090926784.1">
    <property type="nucleotide sequence ID" value="NZ_FOTY01000010.1"/>
</dbReference>
<gene>
    <name evidence="1" type="ORF">SAMN04488054_11011</name>
</gene>
<dbReference type="STRING" id="266892.SAMN04488054_11011"/>
<proteinExistence type="predicted"/>
<reference evidence="1 2" key="1">
    <citation type="submission" date="2016-10" db="EMBL/GenBank/DDBJ databases">
        <authorList>
            <person name="de Groot N.N."/>
        </authorList>
    </citation>
    <scope>NUCLEOTIDE SEQUENCE [LARGE SCALE GENOMIC DNA]</scope>
    <source>
        <strain evidence="1 2">CGMCC 1.6134</strain>
    </source>
</reference>
<accession>A0A1I4M361</accession>
<protein>
    <submittedName>
        <fullName evidence="1">Uncharacterized protein</fullName>
    </submittedName>
</protein>
<evidence type="ECO:0000313" key="2">
    <source>
        <dbReference type="Proteomes" id="UP000199668"/>
    </source>
</evidence>
<dbReference type="OrthoDB" id="2959323at2"/>
<dbReference type="EMBL" id="FOTY01000010">
    <property type="protein sequence ID" value="SFL97644.1"/>
    <property type="molecule type" value="Genomic_DNA"/>
</dbReference>
<keyword evidence="2" id="KW-1185">Reference proteome</keyword>
<dbReference type="Proteomes" id="UP000199668">
    <property type="component" value="Unassembled WGS sequence"/>
</dbReference>
<sequence>MNYWLMSAEEPGRKKERNVKVQNQSFTGLYRNRRERMMRMEAGEFLITPAATALGGSVYSFFGKEADKKWTNIICRGITTVLLLMPVQSRRELEDNRINIQRKLAPPVDYMLVPSIPSNRLTSSFIQGVIVNKYPLIEITFSSYEACKSVPWDWIRQAVGPSTISFIFRFPPSETLKEIRLKTEWENSLAAAFPVLSLKTGPVLNKKELQFCGLYPKKGSVVRGDADYLLYYKSEQAGRTRKQTLISDRNPDIVVMRGRVLKAGSVFTSTAPSGNCCAGIFPGRLRSIDYA</sequence>
<name>A0A1I4M361_9BACI</name>
<organism evidence="1 2">
    <name type="scientific">Salibacterium qingdaonense</name>
    <dbReference type="NCBI Taxonomy" id="266892"/>
    <lineage>
        <taxon>Bacteria</taxon>
        <taxon>Bacillati</taxon>
        <taxon>Bacillota</taxon>
        <taxon>Bacilli</taxon>
        <taxon>Bacillales</taxon>
        <taxon>Bacillaceae</taxon>
    </lineage>
</organism>
<evidence type="ECO:0000313" key="1">
    <source>
        <dbReference type="EMBL" id="SFL97644.1"/>
    </source>
</evidence>